<dbReference type="Proteomes" id="UP000306223">
    <property type="component" value="Unassembled WGS sequence"/>
</dbReference>
<gene>
    <name evidence="1" type="ORF">FA740_07835</name>
</gene>
<reference evidence="1 2" key="1">
    <citation type="submission" date="2019-04" db="EMBL/GenBank/DDBJ databases">
        <authorList>
            <person name="Li J."/>
        </authorList>
    </citation>
    <scope>NUCLEOTIDE SEQUENCE [LARGE SCALE GENOMIC DNA]</scope>
    <source>
        <strain evidence="1 2">CCTCC AB2016182</strain>
    </source>
</reference>
<dbReference type="RefSeq" id="WP_136856209.1">
    <property type="nucleotide sequence ID" value="NZ_SUNH01000009.1"/>
</dbReference>
<evidence type="ECO:0000313" key="2">
    <source>
        <dbReference type="Proteomes" id="UP000306223"/>
    </source>
</evidence>
<keyword evidence="2" id="KW-1185">Reference proteome</keyword>
<dbReference type="AlphaFoldDB" id="A0A4U0RAN9"/>
<proteinExistence type="predicted"/>
<accession>A0A4U0RAN9</accession>
<comment type="caution">
    <text evidence="1">The sequence shown here is derived from an EMBL/GenBank/DDBJ whole genome shotgun (WGS) entry which is preliminary data.</text>
</comment>
<evidence type="ECO:0000313" key="1">
    <source>
        <dbReference type="EMBL" id="TJZ85234.1"/>
    </source>
</evidence>
<organism evidence="1 2">
    <name type="scientific">Paracoccus hibiscisoli</name>
    <dbReference type="NCBI Taxonomy" id="2023261"/>
    <lineage>
        <taxon>Bacteria</taxon>
        <taxon>Pseudomonadati</taxon>
        <taxon>Pseudomonadota</taxon>
        <taxon>Alphaproteobacteria</taxon>
        <taxon>Rhodobacterales</taxon>
        <taxon>Paracoccaceae</taxon>
        <taxon>Paracoccus</taxon>
    </lineage>
</organism>
<dbReference type="EMBL" id="SUNH01000009">
    <property type="protein sequence ID" value="TJZ85234.1"/>
    <property type="molecule type" value="Genomic_DNA"/>
</dbReference>
<dbReference type="OrthoDB" id="8261795at2"/>
<protein>
    <submittedName>
        <fullName evidence="1">Uncharacterized protein</fullName>
    </submittedName>
</protein>
<sequence>MRVGLFRPVHVTTERGSEIRMLLTCKFLQSTIISALRKFGLKAGVVTRPQVEALVMGLIKECSHLAMTIAPLLGSPARAS</sequence>
<name>A0A4U0RAN9_9RHOB</name>